<dbReference type="OrthoDB" id="10260134at2759"/>
<dbReference type="InterPro" id="IPR018506">
    <property type="entry name" value="Cyt_B5_heme-BS"/>
</dbReference>
<keyword evidence="12 16" id="KW-0408">Iron</keyword>
<evidence type="ECO:0000256" key="12">
    <source>
        <dbReference type="ARBA" id="ARBA00023004"/>
    </source>
</evidence>
<sequence length="421" mass="48183">MAPKTGHISEQPITLRNWAQHINWLNVTFVVFLPLIGCVSAPYVELKFPTLIWALVYYFFTGLSITAGYHRLWAHKTYSARLPLQIFLALFGGGAIQGSIRKWSREHRSHHRYTDTDKDPYSVKKGIAYSHMGWMVLKQDPKRIGHSDISDLSEDALVRWQHKHYFAVLLTMGLILPTLVAGLWGDFAGGLIYAGILRIFAVQQATFCINSLAHWLGDQPFDDRDSPRDNWITALVTLGEGYHNFHHQFPVDYRNAIEWHQWDPTKWCIYLWSKVGLAYNLKQFRANEIEKGRLQQQQKKVDQMRAKLDWGIPLSQLPVLEWDDFTDRCAKGEALIAVGGVIHDLASFIDEHPGGKRLIKGAIGRDVTAEFNGGVYNHSNAAHNLLSTTRIGVLRGGCEVEIWKRNYDSRKLGERPMMFDM</sequence>
<evidence type="ECO:0000256" key="4">
    <source>
        <dbReference type="ARBA" id="ARBA00022516"/>
    </source>
</evidence>
<dbReference type="PRINTS" id="PR00075">
    <property type="entry name" value="FACDDSATRASE"/>
</dbReference>
<dbReference type="Gene3D" id="3.10.120.10">
    <property type="entry name" value="Cytochrome b5-like heme/steroid binding domain"/>
    <property type="match status" value="1"/>
</dbReference>
<evidence type="ECO:0000313" key="20">
    <source>
        <dbReference type="Proteomes" id="UP000799778"/>
    </source>
</evidence>
<evidence type="ECO:0000256" key="5">
    <source>
        <dbReference type="ARBA" id="ARBA00022617"/>
    </source>
</evidence>
<evidence type="ECO:0000256" key="2">
    <source>
        <dbReference type="ARBA" id="ARBA00009295"/>
    </source>
</evidence>
<dbReference type="Proteomes" id="UP000799778">
    <property type="component" value="Unassembled WGS sequence"/>
</dbReference>
<evidence type="ECO:0000256" key="9">
    <source>
        <dbReference type="ARBA" id="ARBA00022982"/>
    </source>
</evidence>
<evidence type="ECO:0000313" key="19">
    <source>
        <dbReference type="EMBL" id="KAF2011305.1"/>
    </source>
</evidence>
<dbReference type="InterPro" id="IPR036400">
    <property type="entry name" value="Cyt_B5-like_heme/steroid_sf"/>
</dbReference>
<keyword evidence="13 16" id="KW-0443">Lipid metabolism</keyword>
<evidence type="ECO:0000256" key="3">
    <source>
        <dbReference type="ARBA" id="ARBA00022448"/>
    </source>
</evidence>
<dbReference type="PANTHER" id="PTHR11351:SF31">
    <property type="entry name" value="DESATURASE 1, ISOFORM A-RELATED"/>
    <property type="match status" value="1"/>
</dbReference>
<evidence type="ECO:0000256" key="16">
    <source>
        <dbReference type="PIRNR" id="PIRNR000345"/>
    </source>
</evidence>
<evidence type="ECO:0000256" key="11">
    <source>
        <dbReference type="ARBA" id="ARBA00023002"/>
    </source>
</evidence>
<dbReference type="GO" id="GO:0006636">
    <property type="term" value="P:unsaturated fatty acid biosynthetic process"/>
    <property type="evidence" value="ECO:0007669"/>
    <property type="project" value="UniProtKB-UniRule"/>
</dbReference>
<dbReference type="EMBL" id="ML978074">
    <property type="protein sequence ID" value="KAF2011305.1"/>
    <property type="molecule type" value="Genomic_DNA"/>
</dbReference>
<comment type="subcellular location">
    <subcellularLocation>
        <location evidence="1">Membrane</location>
        <topology evidence="1">Multi-pass membrane protein</topology>
    </subcellularLocation>
</comment>
<keyword evidence="9 16" id="KW-0249">Electron transport</keyword>
<dbReference type="GO" id="GO:0005789">
    <property type="term" value="C:endoplasmic reticulum membrane"/>
    <property type="evidence" value="ECO:0007669"/>
    <property type="project" value="TreeGrafter"/>
</dbReference>
<dbReference type="InterPro" id="IPR015876">
    <property type="entry name" value="Acyl-CoA_DS"/>
</dbReference>
<evidence type="ECO:0000256" key="10">
    <source>
        <dbReference type="ARBA" id="ARBA00022989"/>
    </source>
</evidence>
<gene>
    <name evidence="19" type="ORF">BU24DRAFT_397740</name>
</gene>
<keyword evidence="14 17" id="KW-0472">Membrane</keyword>
<feature type="transmembrane region" description="Helical" evidence="17">
    <location>
        <begin position="51"/>
        <end position="70"/>
    </location>
</feature>
<keyword evidence="7 16" id="KW-0479">Metal-binding</keyword>
<proteinExistence type="inferred from homology"/>
<dbReference type="InterPro" id="IPR005804">
    <property type="entry name" value="FA_desaturase_dom"/>
</dbReference>
<dbReference type="PROSITE" id="PS00191">
    <property type="entry name" value="CYTOCHROME_B5_1"/>
    <property type="match status" value="1"/>
</dbReference>
<feature type="transmembrane region" description="Helical" evidence="17">
    <location>
        <begin position="165"/>
        <end position="185"/>
    </location>
</feature>
<evidence type="ECO:0000256" key="17">
    <source>
        <dbReference type="SAM" id="Phobius"/>
    </source>
</evidence>
<feature type="transmembrane region" description="Helical" evidence="17">
    <location>
        <begin position="82"/>
        <end position="100"/>
    </location>
</feature>
<evidence type="ECO:0000256" key="1">
    <source>
        <dbReference type="ARBA" id="ARBA00004141"/>
    </source>
</evidence>
<evidence type="ECO:0000256" key="7">
    <source>
        <dbReference type="ARBA" id="ARBA00022723"/>
    </source>
</evidence>
<dbReference type="Pfam" id="PF00173">
    <property type="entry name" value="Cyt-b5"/>
    <property type="match status" value="1"/>
</dbReference>
<dbReference type="GO" id="GO:0005506">
    <property type="term" value="F:iron ion binding"/>
    <property type="evidence" value="ECO:0007669"/>
    <property type="project" value="TreeGrafter"/>
</dbReference>
<protein>
    <recommendedName>
        <fullName evidence="16">Acyl-CoA desaturase</fullName>
        <ecNumber evidence="16">1.14.19.1</ecNumber>
    </recommendedName>
</protein>
<evidence type="ECO:0000256" key="8">
    <source>
        <dbReference type="ARBA" id="ARBA00022832"/>
    </source>
</evidence>
<reference evidence="19" key="1">
    <citation type="journal article" date="2020" name="Stud. Mycol.">
        <title>101 Dothideomycetes genomes: a test case for predicting lifestyles and emergence of pathogens.</title>
        <authorList>
            <person name="Haridas S."/>
            <person name="Albert R."/>
            <person name="Binder M."/>
            <person name="Bloem J."/>
            <person name="Labutti K."/>
            <person name="Salamov A."/>
            <person name="Andreopoulos B."/>
            <person name="Baker S."/>
            <person name="Barry K."/>
            <person name="Bills G."/>
            <person name="Bluhm B."/>
            <person name="Cannon C."/>
            <person name="Castanera R."/>
            <person name="Culley D."/>
            <person name="Daum C."/>
            <person name="Ezra D."/>
            <person name="Gonzalez J."/>
            <person name="Henrissat B."/>
            <person name="Kuo A."/>
            <person name="Liang C."/>
            <person name="Lipzen A."/>
            <person name="Lutzoni F."/>
            <person name="Magnuson J."/>
            <person name="Mondo S."/>
            <person name="Nolan M."/>
            <person name="Ohm R."/>
            <person name="Pangilinan J."/>
            <person name="Park H.-J."/>
            <person name="Ramirez L."/>
            <person name="Alfaro M."/>
            <person name="Sun H."/>
            <person name="Tritt A."/>
            <person name="Yoshinaga Y."/>
            <person name="Zwiers L.-H."/>
            <person name="Turgeon B."/>
            <person name="Goodwin S."/>
            <person name="Spatafora J."/>
            <person name="Crous P."/>
            <person name="Grigoriev I."/>
        </authorList>
    </citation>
    <scope>NUCLEOTIDE SEQUENCE</scope>
    <source>
        <strain evidence="19">CBS 175.79</strain>
    </source>
</reference>
<keyword evidence="15 16" id="KW-0275">Fatty acid biosynthesis</keyword>
<organism evidence="19 20">
    <name type="scientific">Aaosphaeria arxii CBS 175.79</name>
    <dbReference type="NCBI Taxonomy" id="1450172"/>
    <lineage>
        <taxon>Eukaryota</taxon>
        <taxon>Fungi</taxon>
        <taxon>Dikarya</taxon>
        <taxon>Ascomycota</taxon>
        <taxon>Pezizomycotina</taxon>
        <taxon>Dothideomycetes</taxon>
        <taxon>Pleosporomycetidae</taxon>
        <taxon>Pleosporales</taxon>
        <taxon>Pleosporales incertae sedis</taxon>
        <taxon>Aaosphaeria</taxon>
    </lineage>
</organism>
<keyword evidence="5 16" id="KW-0349">Heme</keyword>
<dbReference type="PANTHER" id="PTHR11351">
    <property type="entry name" value="ACYL-COA DESATURASE"/>
    <property type="match status" value="1"/>
</dbReference>
<dbReference type="SUPFAM" id="SSF55856">
    <property type="entry name" value="Cytochrome b5-like heme/steroid binding domain"/>
    <property type="match status" value="1"/>
</dbReference>
<dbReference type="InterPro" id="IPR009160">
    <property type="entry name" value="Acyl-CoA_deSatase_haem/ster-bd"/>
</dbReference>
<dbReference type="RefSeq" id="XP_033379644.1">
    <property type="nucleotide sequence ID" value="XM_033525356.1"/>
</dbReference>
<keyword evidence="11 16" id="KW-0560">Oxidoreductase</keyword>
<accession>A0A6A5XDT0</accession>
<dbReference type="Pfam" id="PF00487">
    <property type="entry name" value="FA_desaturase"/>
    <property type="match status" value="1"/>
</dbReference>
<evidence type="ECO:0000256" key="6">
    <source>
        <dbReference type="ARBA" id="ARBA00022692"/>
    </source>
</evidence>
<dbReference type="GO" id="GO:0004768">
    <property type="term" value="F:stearoyl-CoA 9-desaturase activity"/>
    <property type="evidence" value="ECO:0007669"/>
    <property type="project" value="UniProtKB-UniRule"/>
</dbReference>
<evidence type="ECO:0000256" key="13">
    <source>
        <dbReference type="ARBA" id="ARBA00023098"/>
    </source>
</evidence>
<dbReference type="PIRSF" id="PIRSF000345">
    <property type="entry name" value="OLE1"/>
    <property type="match status" value="1"/>
</dbReference>
<dbReference type="InterPro" id="IPR001199">
    <property type="entry name" value="Cyt_B5-like_heme/steroid-bd"/>
</dbReference>
<comment type="similarity">
    <text evidence="2 16">Belongs to the fatty acid desaturase type 1 family.</text>
</comment>
<dbReference type="GO" id="GO:0020037">
    <property type="term" value="F:heme binding"/>
    <property type="evidence" value="ECO:0007669"/>
    <property type="project" value="InterPro"/>
</dbReference>
<keyword evidence="10 17" id="KW-1133">Transmembrane helix</keyword>
<comment type="cofactor">
    <cofactor evidence="16">
        <name>Fe(2+)</name>
        <dbReference type="ChEBI" id="CHEBI:29033"/>
    </cofactor>
    <text evidence="16">Expected to bind 2 Fe(2+) ions per subunit.</text>
</comment>
<dbReference type="PROSITE" id="PS50255">
    <property type="entry name" value="CYTOCHROME_B5_2"/>
    <property type="match status" value="1"/>
</dbReference>
<feature type="domain" description="Cytochrome b5 heme-binding" evidence="18">
    <location>
        <begin position="317"/>
        <end position="395"/>
    </location>
</feature>
<keyword evidence="3 16" id="KW-0813">Transport</keyword>
<dbReference type="AlphaFoldDB" id="A0A6A5XDT0"/>
<comment type="function">
    <text evidence="16">Stearoyl-CoA desaturase that utilizes O(2) and electrons from reduced cytochrome b5 to introduce the first double bond into saturated fatty acyl-CoA substrates.</text>
</comment>
<evidence type="ECO:0000256" key="15">
    <source>
        <dbReference type="ARBA" id="ARBA00023160"/>
    </source>
</evidence>
<dbReference type="FunFam" id="3.10.120.10:FF:000004">
    <property type="entry name" value="Acyl-CoA desaturase"/>
    <property type="match status" value="1"/>
</dbReference>
<feature type="transmembrane region" description="Helical" evidence="17">
    <location>
        <begin position="24"/>
        <end position="44"/>
    </location>
</feature>
<evidence type="ECO:0000256" key="14">
    <source>
        <dbReference type="ARBA" id="ARBA00023136"/>
    </source>
</evidence>
<keyword evidence="6 17" id="KW-0812">Transmembrane</keyword>
<evidence type="ECO:0000259" key="18">
    <source>
        <dbReference type="PROSITE" id="PS50255"/>
    </source>
</evidence>
<dbReference type="EC" id="1.14.19.1" evidence="16"/>
<comment type="catalytic activity">
    <reaction evidence="16">
        <text>octadecanoyl-CoA + 2 Fe(II)-[cytochrome b5] + O2 + 2 H(+) = (9Z)-octadecenoyl-CoA + 2 Fe(III)-[cytochrome b5] + 2 H2O</text>
        <dbReference type="Rhea" id="RHEA:19721"/>
        <dbReference type="Rhea" id="RHEA-COMP:10438"/>
        <dbReference type="Rhea" id="RHEA-COMP:10439"/>
        <dbReference type="ChEBI" id="CHEBI:15377"/>
        <dbReference type="ChEBI" id="CHEBI:15378"/>
        <dbReference type="ChEBI" id="CHEBI:15379"/>
        <dbReference type="ChEBI" id="CHEBI:29033"/>
        <dbReference type="ChEBI" id="CHEBI:29034"/>
        <dbReference type="ChEBI" id="CHEBI:57387"/>
        <dbReference type="ChEBI" id="CHEBI:57394"/>
        <dbReference type="EC" id="1.14.19.1"/>
    </reaction>
</comment>
<keyword evidence="4 16" id="KW-0444">Lipid biosynthesis</keyword>
<dbReference type="GeneID" id="54282753"/>
<keyword evidence="20" id="KW-1185">Reference proteome</keyword>
<keyword evidence="8 16" id="KW-0276">Fatty acid metabolism</keyword>
<dbReference type="PROSITE" id="PS00476">
    <property type="entry name" value="FATTY_ACID_DESATUR_1"/>
    <property type="match status" value="1"/>
</dbReference>
<dbReference type="SMART" id="SM01117">
    <property type="entry name" value="Cyt-b5"/>
    <property type="match status" value="1"/>
</dbReference>
<name>A0A6A5XDT0_9PLEO</name>
<dbReference type="CDD" id="cd03505">
    <property type="entry name" value="Delta9-FADS-like"/>
    <property type="match status" value="1"/>
</dbReference>
<dbReference type="InterPro" id="IPR001522">
    <property type="entry name" value="FADS-1_CS"/>
</dbReference>